<name>A0A8H4IYQ3_9PEZI</name>
<evidence type="ECO:0000313" key="2">
    <source>
        <dbReference type="Proteomes" id="UP000572817"/>
    </source>
</evidence>
<keyword evidence="2" id="KW-1185">Reference proteome</keyword>
<reference evidence="1" key="1">
    <citation type="submission" date="2020-04" db="EMBL/GenBank/DDBJ databases">
        <title>Genome Assembly and Annotation of Botryosphaeria dothidea sdau 11-99, a Latent Pathogen of Apple Fruit Ring Rot in China.</title>
        <authorList>
            <person name="Yu C."/>
            <person name="Diao Y."/>
            <person name="Lu Q."/>
            <person name="Zhao J."/>
            <person name="Cui S."/>
            <person name="Peng C."/>
            <person name="He B."/>
            <person name="Liu H."/>
        </authorList>
    </citation>
    <scope>NUCLEOTIDE SEQUENCE [LARGE SCALE GENOMIC DNA]</scope>
    <source>
        <strain evidence="1">Sdau11-99</strain>
    </source>
</reference>
<dbReference type="Proteomes" id="UP000572817">
    <property type="component" value="Unassembled WGS sequence"/>
</dbReference>
<dbReference type="EMBL" id="WWBZ02000016">
    <property type="protein sequence ID" value="KAF4309840.1"/>
    <property type="molecule type" value="Genomic_DNA"/>
</dbReference>
<proteinExistence type="predicted"/>
<sequence length="95" mass="10913">MLTALCLGDSTRPPILARDMRTVMPAPYALVVLSWVFSPLTPEQQQASREAMVLPMGIEEMNRAADEYWYLSREQRRVEEVVGPEKVGRPKVWEH</sequence>
<dbReference type="AlphaFoldDB" id="A0A8H4IYQ3"/>
<comment type="caution">
    <text evidence="1">The sequence shown here is derived from an EMBL/GenBank/DDBJ whole genome shotgun (WGS) entry which is preliminary data.</text>
</comment>
<protein>
    <submittedName>
        <fullName evidence="1">Uncharacterized protein</fullName>
    </submittedName>
</protein>
<gene>
    <name evidence="1" type="ORF">GTA08_BOTSDO02088</name>
</gene>
<evidence type="ECO:0000313" key="1">
    <source>
        <dbReference type="EMBL" id="KAF4309840.1"/>
    </source>
</evidence>
<organism evidence="1 2">
    <name type="scientific">Botryosphaeria dothidea</name>
    <dbReference type="NCBI Taxonomy" id="55169"/>
    <lineage>
        <taxon>Eukaryota</taxon>
        <taxon>Fungi</taxon>
        <taxon>Dikarya</taxon>
        <taxon>Ascomycota</taxon>
        <taxon>Pezizomycotina</taxon>
        <taxon>Dothideomycetes</taxon>
        <taxon>Dothideomycetes incertae sedis</taxon>
        <taxon>Botryosphaeriales</taxon>
        <taxon>Botryosphaeriaceae</taxon>
        <taxon>Botryosphaeria</taxon>
    </lineage>
</organism>
<accession>A0A8H4IYQ3</accession>